<protein>
    <submittedName>
        <fullName evidence="1">Uncharacterized protein</fullName>
    </submittedName>
</protein>
<dbReference type="Proteomes" id="UP001157974">
    <property type="component" value="Unassembled WGS sequence"/>
</dbReference>
<dbReference type="AlphaFoldDB" id="A0AAV8ULT1"/>
<reference evidence="1 2" key="1">
    <citation type="journal article" date="2023" name="Nat. Commun.">
        <title>Origin of minicircular mitochondrial genomes in red algae.</title>
        <authorList>
            <person name="Lee Y."/>
            <person name="Cho C.H."/>
            <person name="Lee Y.M."/>
            <person name="Park S.I."/>
            <person name="Yang J.H."/>
            <person name="West J.A."/>
            <person name="Bhattacharya D."/>
            <person name="Yoon H.S."/>
        </authorList>
    </citation>
    <scope>NUCLEOTIDE SEQUENCE [LARGE SCALE GENOMIC DNA]</scope>
    <source>
        <strain evidence="1 2">CCMP1338</strain>
        <tissue evidence="1">Whole cell</tissue>
    </source>
</reference>
<evidence type="ECO:0000313" key="2">
    <source>
        <dbReference type="Proteomes" id="UP001157974"/>
    </source>
</evidence>
<organism evidence="1 2">
    <name type="scientific">Rhodosorus marinus</name>
    <dbReference type="NCBI Taxonomy" id="101924"/>
    <lineage>
        <taxon>Eukaryota</taxon>
        <taxon>Rhodophyta</taxon>
        <taxon>Stylonematophyceae</taxon>
        <taxon>Stylonematales</taxon>
        <taxon>Stylonemataceae</taxon>
        <taxon>Rhodosorus</taxon>
    </lineage>
</organism>
<keyword evidence="2" id="KW-1185">Reference proteome</keyword>
<gene>
    <name evidence="1" type="ORF">NDN08_006580</name>
</gene>
<sequence>MVSGFVWPMSLAVHDTIPLTSICDRRFRAGGALGGNRRRSVSWILPMDDDLEMDMSFTDIWLQLEKIGEPMLSTEIEALFRNEEAKREMENSAEALPKESFQLSAFNEAVLRYSKPNWKLAVSSFNRNVAFRANRIHNPSRIASFYVNMCNQCVNAGKWKIASSALAYAGIPPSKYTLLDGKALWLYDPSFASPDDIVRNDPDGSEVSFPVDHLTHHVATVMLDLDLSVEDDRGSRPLGESEKFGEAFGDRVSPHEWLYTQTPSAHLEFAVQDMVLAVLRIATWSALEWQRPRVDSRFPSFRFTSGPVDPGTLLHRLVPSPRHIVNTIGAVLDAEPTFNEPHDATFGSEQVARCLYKTRQESANI</sequence>
<dbReference type="EMBL" id="JAMWBK010000009">
    <property type="protein sequence ID" value="KAJ8902172.1"/>
    <property type="molecule type" value="Genomic_DNA"/>
</dbReference>
<comment type="caution">
    <text evidence="1">The sequence shown here is derived from an EMBL/GenBank/DDBJ whole genome shotgun (WGS) entry which is preliminary data.</text>
</comment>
<evidence type="ECO:0000313" key="1">
    <source>
        <dbReference type="EMBL" id="KAJ8902172.1"/>
    </source>
</evidence>
<accession>A0AAV8ULT1</accession>
<proteinExistence type="predicted"/>
<name>A0AAV8ULT1_9RHOD</name>